<name>A0A645I138_9ZZZZ</name>
<accession>A0A645I138</accession>
<dbReference type="EMBL" id="VSSQ01104311">
    <property type="protein sequence ID" value="MPN44860.1"/>
    <property type="molecule type" value="Genomic_DNA"/>
</dbReference>
<dbReference type="AlphaFoldDB" id="A0A645I138"/>
<protein>
    <submittedName>
        <fullName evidence="2">Uncharacterized protein</fullName>
    </submittedName>
</protein>
<comment type="caution">
    <text evidence="2">The sequence shown here is derived from an EMBL/GenBank/DDBJ whole genome shotgun (WGS) entry which is preliminary data.</text>
</comment>
<evidence type="ECO:0000313" key="2">
    <source>
        <dbReference type="EMBL" id="MPN44860.1"/>
    </source>
</evidence>
<gene>
    <name evidence="2" type="ORF">SDC9_192427</name>
</gene>
<reference evidence="2" key="1">
    <citation type="submission" date="2019-08" db="EMBL/GenBank/DDBJ databases">
        <authorList>
            <person name="Kucharzyk K."/>
            <person name="Murdoch R.W."/>
            <person name="Higgins S."/>
            <person name="Loffler F."/>
        </authorList>
    </citation>
    <scope>NUCLEOTIDE SEQUENCE</scope>
</reference>
<feature type="region of interest" description="Disordered" evidence="1">
    <location>
        <begin position="1"/>
        <end position="35"/>
    </location>
</feature>
<organism evidence="2">
    <name type="scientific">bioreactor metagenome</name>
    <dbReference type="NCBI Taxonomy" id="1076179"/>
    <lineage>
        <taxon>unclassified sequences</taxon>
        <taxon>metagenomes</taxon>
        <taxon>ecological metagenomes</taxon>
    </lineage>
</organism>
<evidence type="ECO:0000256" key="1">
    <source>
        <dbReference type="SAM" id="MobiDB-lite"/>
    </source>
</evidence>
<proteinExistence type="predicted"/>
<feature type="compositionally biased region" description="Low complexity" evidence="1">
    <location>
        <begin position="8"/>
        <end position="17"/>
    </location>
</feature>
<sequence length="73" mass="7691">MHEEKESPVSSSTASASIQERRRMAGPGRSLPMIPITDVGIAKPEMTSMPSIESSTLVILEAVIFSSNASSGN</sequence>